<accession>A0A2U2AH79</accession>
<dbReference type="OrthoDB" id="8764346at2"/>
<dbReference type="EMBL" id="QEWQ01000001">
    <property type="protein sequence ID" value="PWD82012.1"/>
    <property type="molecule type" value="Genomic_DNA"/>
</dbReference>
<dbReference type="RefSeq" id="WP_109188612.1">
    <property type="nucleotide sequence ID" value="NZ_BMYA01000001.1"/>
</dbReference>
<comment type="caution">
    <text evidence="1">The sequence shown here is derived from an EMBL/GenBank/DDBJ whole genome shotgun (WGS) entry which is preliminary data.</text>
</comment>
<protein>
    <submittedName>
        <fullName evidence="1">Uncharacterized protein</fullName>
    </submittedName>
</protein>
<evidence type="ECO:0000313" key="2">
    <source>
        <dbReference type="Proteomes" id="UP000245020"/>
    </source>
</evidence>
<proteinExistence type="predicted"/>
<sequence length="764" mass="88333">MAENIIWDWIIRLDKELQEAGQGQAAKLIDQFSVEVCELNMEKVDAMLPEVIALSRSLNNPWLEVYFRHWEMRNRVGSRVEGEVALADAVKYFEMAHREETYECPQSVCLTQDLTDCYANMDGPGWVDERKAVVEEMMERITPHWNCFRCLSVEYIEALADEEKYEEALAYIELQEAKLQEAGVKDDFQESKIDIYIKQERYSEAYELLQAKKLTRAKEYQWKKWRQLEQVDEAYLLAMLGNEAEAREKLVPWGQLAPLGYRHWIRTIEQLSVLDAGYNNWQVAGLIQAAIDHFEKVGSYRYLIEMAEIQIRLALKRDSTWYASRALAQIKSAIPKLRKRDGMDALLAELEKAVAAQKAAVNLPVEATELVEWLNTRAEAEDGRNPEVEIEWLLEAITQLPDNEALVGTAASALFALEEKEEAERLLWNYVRKHRADDSITAMLSSRLMNEGRFNEVEEIEQFFDPESDLHLWAKARRLRGLRDYDAAQAVALKMHEKFPDYIGPISMMVAEGIRLQQFPMAVEWLLKQEALMEDPRNTQWDILTYASAAKNWELAREYAEKLGIKLESSEGPIEEDWGMVSIRYYEEGDIVTERYAQCTGPVTARIIQPTSSGQAQKMGDWVVFDAEHLVERPEDPEEHFIPCFRAVHTLEKGGYHDSWFADGVYPGQAAFDLFRDTLRGEGYQIWVFSPDDYQVCHPDDEDRQLEGVYFNVTAPLSMSPKAVYQRLTELTQEWEHPLAWYGLAKDAGMPVEPHQNIIERYGL</sequence>
<name>A0A2U2AH79_9GAMM</name>
<dbReference type="AlphaFoldDB" id="A0A2U2AH79"/>
<dbReference type="Proteomes" id="UP000245020">
    <property type="component" value="Unassembled WGS sequence"/>
</dbReference>
<evidence type="ECO:0000313" key="1">
    <source>
        <dbReference type="EMBL" id="PWD82012.1"/>
    </source>
</evidence>
<dbReference type="InterPro" id="IPR011990">
    <property type="entry name" value="TPR-like_helical_dom_sf"/>
</dbReference>
<organism evidence="1 2">
    <name type="scientific">Ignatzschineria ureiclastica</name>
    <dbReference type="NCBI Taxonomy" id="472582"/>
    <lineage>
        <taxon>Bacteria</taxon>
        <taxon>Pseudomonadati</taxon>
        <taxon>Pseudomonadota</taxon>
        <taxon>Gammaproteobacteria</taxon>
        <taxon>Cardiobacteriales</taxon>
        <taxon>Ignatzschineriaceae</taxon>
        <taxon>Ignatzschineria</taxon>
    </lineage>
</organism>
<reference evidence="2" key="1">
    <citation type="submission" date="2018-05" db="EMBL/GenBank/DDBJ databases">
        <title>Ignatzschineria dubaiensis sp. nov., isolated from necrotic foot tissues of dromedaries (Camelus dromedarius) and associated maggots in Dubai, United Arab Emirates.</title>
        <authorList>
            <person name="Tsang C.C."/>
            <person name="Tang J.Y.M."/>
            <person name="Fong J.Y.H."/>
            <person name="Kinne J."/>
            <person name="Lee H.H."/>
            <person name="Joseph M."/>
            <person name="Jose S."/>
            <person name="Schuster R.K."/>
            <person name="Tang Y."/>
            <person name="Sivakumar S."/>
            <person name="Chen J.H.K."/>
            <person name="Teng J.L.L."/>
            <person name="Lau S.K.P."/>
            <person name="Wernery U."/>
            <person name="Woo P.C.Y."/>
        </authorList>
    </citation>
    <scope>NUCLEOTIDE SEQUENCE [LARGE SCALE GENOMIC DNA]</scope>
    <source>
        <strain evidence="2">KCTC 22644</strain>
    </source>
</reference>
<gene>
    <name evidence="1" type="ORF">DC083_02170</name>
</gene>
<keyword evidence="2" id="KW-1185">Reference proteome</keyword>
<dbReference type="Gene3D" id="1.25.40.10">
    <property type="entry name" value="Tetratricopeptide repeat domain"/>
    <property type="match status" value="1"/>
</dbReference>